<dbReference type="EMBL" id="CP015614">
    <property type="protein sequence ID" value="ANF55336.1"/>
    <property type="molecule type" value="Genomic_DNA"/>
</dbReference>
<evidence type="ECO:0000313" key="1">
    <source>
        <dbReference type="EMBL" id="ANF55336.1"/>
    </source>
</evidence>
<dbReference type="RefSeq" id="WP_025976552.1">
    <property type="nucleotide sequence ID" value="NZ_CP015614.1"/>
</dbReference>
<evidence type="ECO:0000313" key="2">
    <source>
        <dbReference type="Proteomes" id="UP000077603"/>
    </source>
</evidence>
<dbReference type="AlphaFoldDB" id="A0A172Y857"/>
<name>A0A172Y857_9CAUL</name>
<dbReference type="eggNOG" id="ENOG50343WV">
    <property type="taxonomic scope" value="Bacteria"/>
</dbReference>
<dbReference type="KEGG" id="bne:DA69_11630"/>
<reference evidence="1 2" key="1">
    <citation type="journal article" date="2014" name="Genome Announc.">
        <title>Genome Sequence of a Promising Hydrogen-Producing Facultative Anaerobic Bacterium, Brevundimonas naejangsanensis Strain B1.</title>
        <authorList>
            <person name="Su H."/>
            <person name="Zhang T."/>
            <person name="Bao M."/>
            <person name="Jiang Y."/>
            <person name="Wang Y."/>
            <person name="Tan T."/>
        </authorList>
    </citation>
    <scope>NUCLEOTIDE SEQUENCE [LARGE SCALE GENOMIC DNA]</scope>
    <source>
        <strain evidence="1 2">B1</strain>
    </source>
</reference>
<proteinExistence type="predicted"/>
<organism evidence="1 2">
    <name type="scientific">Brevundimonas naejangsanensis</name>
    <dbReference type="NCBI Taxonomy" id="588932"/>
    <lineage>
        <taxon>Bacteria</taxon>
        <taxon>Pseudomonadati</taxon>
        <taxon>Pseudomonadota</taxon>
        <taxon>Alphaproteobacteria</taxon>
        <taxon>Caulobacterales</taxon>
        <taxon>Caulobacteraceae</taxon>
        <taxon>Brevundimonas</taxon>
    </lineage>
</organism>
<dbReference type="Proteomes" id="UP000077603">
    <property type="component" value="Chromosome"/>
</dbReference>
<sequence length="81" mass="8873">MTFTQLDPPLPIHVQDKGAGYAFAVIDYGQEHNLIWVTAINDSGEIWCAPNPKVRMMANWTMGRRKPETAASDKCAPGGQG</sequence>
<keyword evidence="2" id="KW-1185">Reference proteome</keyword>
<accession>A0A172Y857</accession>
<dbReference type="OrthoDB" id="7206138at2"/>
<protein>
    <submittedName>
        <fullName evidence="1">Uncharacterized protein</fullName>
    </submittedName>
</protein>
<gene>
    <name evidence="1" type="ORF">DA69_11630</name>
</gene>